<feature type="site" description="Transition state stabilizer" evidence="7">
    <location>
        <position position="15"/>
    </location>
</feature>
<dbReference type="InterPro" id="IPR018294">
    <property type="entry name" value="ISPD_synthase_CS"/>
</dbReference>
<keyword evidence="6 7" id="KW-0414">Isoprene biosynthesis</keyword>
<comment type="function">
    <text evidence="7">Catalyzes the formation of 4-diphosphocytidyl-2-C-methyl-D-erythritol from CTP and 2-C-methyl-D-erythritol 4-phosphate (MEP).</text>
</comment>
<feature type="site" description="Positions MEP for the nucleophilic attack" evidence="7">
    <location>
        <position position="204"/>
    </location>
</feature>
<feature type="site" description="Transition state stabilizer" evidence="7">
    <location>
        <position position="22"/>
    </location>
</feature>
<sequence length="226" mass="23219">MRTVALVPAAGKGTRLGGALPKAFMALGGRPLLSWAVAGLRDSGVIDHIIVVAPADRLAEAQEIAGPRASVVAGGAERADSVRAGLAALEGAHHVLVHDAARALTPPSVIVRVAEALWSGEDAVIPVLPVTDTVKTIDEHGYVAGTPARATLRAVQTPQGFRVPVLRAAHAAALAADDLTDDAMACERHGVPVRTVPGDPLAFKITTPLDLRLAESLVAARADPRA</sequence>
<dbReference type="InterPro" id="IPR001228">
    <property type="entry name" value="IspD"/>
</dbReference>
<dbReference type="InterPro" id="IPR034683">
    <property type="entry name" value="IspD/TarI"/>
</dbReference>
<comment type="catalytic activity">
    <reaction evidence="1 7">
        <text>2-C-methyl-D-erythritol 4-phosphate + CTP + H(+) = 4-CDP-2-C-methyl-D-erythritol + diphosphate</text>
        <dbReference type="Rhea" id="RHEA:13429"/>
        <dbReference type="ChEBI" id="CHEBI:15378"/>
        <dbReference type="ChEBI" id="CHEBI:33019"/>
        <dbReference type="ChEBI" id="CHEBI:37563"/>
        <dbReference type="ChEBI" id="CHEBI:57823"/>
        <dbReference type="ChEBI" id="CHEBI:58262"/>
        <dbReference type="EC" id="2.7.7.60"/>
    </reaction>
</comment>
<dbReference type="NCBIfam" id="TIGR00453">
    <property type="entry name" value="ispD"/>
    <property type="match status" value="1"/>
</dbReference>
<evidence type="ECO:0000256" key="2">
    <source>
        <dbReference type="ARBA" id="ARBA00004787"/>
    </source>
</evidence>
<gene>
    <name evidence="7" type="primary">ispD</name>
    <name evidence="8" type="ORF">HT102_12535</name>
</gene>
<reference evidence="8" key="1">
    <citation type="submission" date="2020-09" db="EMBL/GenBank/DDBJ databases">
        <title>Hoyosella lacisalsi sp. nov., a halotolerant actinobacterium isolated from soil of Lake Gudzhirganskoe.</title>
        <authorList>
            <person name="Yang Q."/>
            <person name="Guo P.Y."/>
            <person name="Liu S.W."/>
            <person name="Li F.N."/>
            <person name="Sun C.H."/>
        </authorList>
    </citation>
    <scope>NUCLEOTIDE SEQUENCE</scope>
    <source>
        <strain evidence="8">G463</strain>
    </source>
</reference>
<dbReference type="RefSeq" id="WP_192039825.1">
    <property type="nucleotide sequence ID" value="NZ_JACYWE010000007.1"/>
</dbReference>
<name>A0A927JDJ0_9ACTN</name>
<dbReference type="HAMAP" id="MF_00108">
    <property type="entry name" value="IspD"/>
    <property type="match status" value="1"/>
</dbReference>
<comment type="similarity">
    <text evidence="3 7">Belongs to the IspD/TarI cytidylyltransferase family. IspD subfamily.</text>
</comment>
<feature type="site" description="Positions MEP for the nucleophilic attack" evidence="7">
    <location>
        <position position="149"/>
    </location>
</feature>
<accession>A0A927JDJ0</accession>
<keyword evidence="4 7" id="KW-0808">Transferase</keyword>
<organism evidence="8 9">
    <name type="scientific">Lolliginicoccus lacisalsi</name>
    <dbReference type="NCBI Taxonomy" id="2742202"/>
    <lineage>
        <taxon>Bacteria</taxon>
        <taxon>Bacillati</taxon>
        <taxon>Actinomycetota</taxon>
        <taxon>Actinomycetes</taxon>
        <taxon>Mycobacteriales</taxon>
        <taxon>Hoyosellaceae</taxon>
        <taxon>Lolliginicoccus</taxon>
    </lineage>
</organism>
<evidence type="ECO:0000256" key="7">
    <source>
        <dbReference type="HAMAP-Rule" id="MF_00108"/>
    </source>
</evidence>
<evidence type="ECO:0000313" key="9">
    <source>
        <dbReference type="Proteomes" id="UP000642993"/>
    </source>
</evidence>
<dbReference type="FunFam" id="3.90.550.10:FF:000003">
    <property type="entry name" value="2-C-methyl-D-erythritol 4-phosphate cytidylyltransferase"/>
    <property type="match status" value="1"/>
</dbReference>
<keyword evidence="9" id="KW-1185">Reference proteome</keyword>
<protein>
    <recommendedName>
        <fullName evidence="7">2-C-methyl-D-erythritol 4-phosphate cytidylyltransferase</fullName>
        <ecNumber evidence="7">2.7.7.60</ecNumber>
    </recommendedName>
    <alternativeName>
        <fullName evidence="7">4-diphosphocytidyl-2C-methyl-D-erythritol synthase</fullName>
    </alternativeName>
    <alternativeName>
        <fullName evidence="7">MEP cytidylyltransferase</fullName>
        <shortName evidence="7">MCT</shortName>
    </alternativeName>
</protein>
<dbReference type="Pfam" id="PF01128">
    <property type="entry name" value="IspD"/>
    <property type="match status" value="1"/>
</dbReference>
<evidence type="ECO:0000313" key="8">
    <source>
        <dbReference type="EMBL" id="MBD8507311.1"/>
    </source>
</evidence>
<evidence type="ECO:0000256" key="6">
    <source>
        <dbReference type="ARBA" id="ARBA00023229"/>
    </source>
</evidence>
<evidence type="ECO:0000256" key="4">
    <source>
        <dbReference type="ARBA" id="ARBA00022679"/>
    </source>
</evidence>
<dbReference type="AlphaFoldDB" id="A0A927JDJ0"/>
<dbReference type="EC" id="2.7.7.60" evidence="7"/>
<evidence type="ECO:0000256" key="5">
    <source>
        <dbReference type="ARBA" id="ARBA00022695"/>
    </source>
</evidence>
<dbReference type="GO" id="GO:0050518">
    <property type="term" value="F:2-C-methyl-D-erythritol 4-phosphate cytidylyltransferase activity"/>
    <property type="evidence" value="ECO:0007669"/>
    <property type="project" value="UniProtKB-UniRule"/>
</dbReference>
<proteinExistence type="inferred from homology"/>
<dbReference type="Gene3D" id="3.90.550.10">
    <property type="entry name" value="Spore Coat Polysaccharide Biosynthesis Protein SpsA, Chain A"/>
    <property type="match status" value="1"/>
</dbReference>
<dbReference type="PANTHER" id="PTHR32125:SF4">
    <property type="entry name" value="2-C-METHYL-D-ERYTHRITOL 4-PHOSPHATE CYTIDYLYLTRANSFERASE, CHLOROPLASTIC"/>
    <property type="match status" value="1"/>
</dbReference>
<dbReference type="Proteomes" id="UP000642993">
    <property type="component" value="Unassembled WGS sequence"/>
</dbReference>
<dbReference type="CDD" id="cd02516">
    <property type="entry name" value="CDP-ME_synthetase"/>
    <property type="match status" value="1"/>
</dbReference>
<dbReference type="InterPro" id="IPR050088">
    <property type="entry name" value="IspD/TarI_cytidylyltransf_bact"/>
</dbReference>
<dbReference type="PROSITE" id="PS01295">
    <property type="entry name" value="ISPD"/>
    <property type="match status" value="1"/>
</dbReference>
<dbReference type="EMBL" id="JACYWE010000007">
    <property type="protein sequence ID" value="MBD8507311.1"/>
    <property type="molecule type" value="Genomic_DNA"/>
</dbReference>
<dbReference type="GO" id="GO:0019288">
    <property type="term" value="P:isopentenyl diphosphate biosynthetic process, methylerythritol 4-phosphate pathway"/>
    <property type="evidence" value="ECO:0007669"/>
    <property type="project" value="UniProtKB-UniRule"/>
</dbReference>
<evidence type="ECO:0000256" key="1">
    <source>
        <dbReference type="ARBA" id="ARBA00001282"/>
    </source>
</evidence>
<keyword evidence="5 7" id="KW-0548">Nucleotidyltransferase</keyword>
<comment type="caution">
    <text evidence="8">The sequence shown here is derived from an EMBL/GenBank/DDBJ whole genome shotgun (WGS) entry which is preliminary data.</text>
</comment>
<dbReference type="SUPFAM" id="SSF53448">
    <property type="entry name" value="Nucleotide-diphospho-sugar transferases"/>
    <property type="match status" value="1"/>
</dbReference>
<evidence type="ECO:0000256" key="3">
    <source>
        <dbReference type="ARBA" id="ARBA00009789"/>
    </source>
</evidence>
<dbReference type="PANTHER" id="PTHR32125">
    <property type="entry name" value="2-C-METHYL-D-ERYTHRITOL 4-PHOSPHATE CYTIDYLYLTRANSFERASE, CHLOROPLASTIC"/>
    <property type="match status" value="1"/>
</dbReference>
<dbReference type="InterPro" id="IPR029044">
    <property type="entry name" value="Nucleotide-diphossugar_trans"/>
</dbReference>
<comment type="pathway">
    <text evidence="2 7">Isoprenoid biosynthesis; isopentenyl diphosphate biosynthesis via DXP pathway; isopentenyl diphosphate from 1-deoxy-D-xylulose 5-phosphate: step 2/6.</text>
</comment>